<evidence type="ECO:0008006" key="17">
    <source>
        <dbReference type="Google" id="ProtNLM"/>
    </source>
</evidence>
<evidence type="ECO:0000256" key="10">
    <source>
        <dbReference type="PROSITE-ProRule" id="PRU00452"/>
    </source>
</evidence>
<dbReference type="PANTHER" id="PTHR10782">
    <property type="entry name" value="ZINC FINGER MIZ DOMAIN-CONTAINING PROTEIN"/>
    <property type="match status" value="1"/>
</dbReference>
<dbReference type="SMART" id="SM00513">
    <property type="entry name" value="SAP"/>
    <property type="match status" value="1"/>
</dbReference>
<dbReference type="InterPro" id="IPR004181">
    <property type="entry name" value="Znf_MIZ"/>
</dbReference>
<evidence type="ECO:0000256" key="1">
    <source>
        <dbReference type="ARBA" id="ARBA00004123"/>
    </source>
</evidence>
<organism evidence="15 16">
    <name type="scientific">Caenorhabditis angaria</name>
    <dbReference type="NCBI Taxonomy" id="860376"/>
    <lineage>
        <taxon>Eukaryota</taxon>
        <taxon>Metazoa</taxon>
        <taxon>Ecdysozoa</taxon>
        <taxon>Nematoda</taxon>
        <taxon>Chromadorea</taxon>
        <taxon>Rhabditida</taxon>
        <taxon>Rhabditina</taxon>
        <taxon>Rhabditomorpha</taxon>
        <taxon>Rhabditoidea</taxon>
        <taxon>Rhabditidae</taxon>
        <taxon>Peloderinae</taxon>
        <taxon>Caenorhabditis</taxon>
    </lineage>
</organism>
<keyword evidence="8" id="KW-0862">Zinc</keyword>
<dbReference type="Gene3D" id="3.30.40.10">
    <property type="entry name" value="Zinc/RING finger domain, C3HC4 (zinc finger)"/>
    <property type="match status" value="1"/>
</dbReference>
<dbReference type="InterPro" id="IPR038654">
    <property type="entry name" value="PINIT_sf"/>
</dbReference>
<evidence type="ECO:0000259" key="12">
    <source>
        <dbReference type="PROSITE" id="PS50800"/>
    </source>
</evidence>
<dbReference type="Gene3D" id="2.60.120.780">
    <property type="entry name" value="PINIT domain"/>
    <property type="match status" value="1"/>
</dbReference>
<reference evidence="15" key="1">
    <citation type="submission" date="2022-11" db="EMBL/GenBank/DDBJ databases">
        <authorList>
            <person name="Kikuchi T."/>
        </authorList>
    </citation>
    <scope>NUCLEOTIDE SEQUENCE</scope>
    <source>
        <strain evidence="15">PS1010</strain>
    </source>
</reference>
<dbReference type="Proteomes" id="UP001152747">
    <property type="component" value="Unassembled WGS sequence"/>
</dbReference>
<evidence type="ECO:0000256" key="3">
    <source>
        <dbReference type="ARBA" id="ARBA00005383"/>
    </source>
</evidence>
<dbReference type="CDD" id="cd16650">
    <property type="entry name" value="SP-RING_PIAS-like"/>
    <property type="match status" value="1"/>
</dbReference>
<dbReference type="EMBL" id="CANHGI010000001">
    <property type="protein sequence ID" value="CAI5438899.1"/>
    <property type="molecule type" value="Genomic_DNA"/>
</dbReference>
<evidence type="ECO:0000256" key="5">
    <source>
        <dbReference type="ARBA" id="ARBA00022723"/>
    </source>
</evidence>
<dbReference type="PROSITE" id="PS50800">
    <property type="entry name" value="SAP"/>
    <property type="match status" value="1"/>
</dbReference>
<evidence type="ECO:0000313" key="16">
    <source>
        <dbReference type="Proteomes" id="UP001152747"/>
    </source>
</evidence>
<dbReference type="GO" id="GO:0061665">
    <property type="term" value="F:SUMO ligase activity"/>
    <property type="evidence" value="ECO:0007669"/>
    <property type="project" value="TreeGrafter"/>
</dbReference>
<keyword evidence="9" id="KW-0539">Nucleus</keyword>
<evidence type="ECO:0000256" key="9">
    <source>
        <dbReference type="ARBA" id="ARBA00023242"/>
    </source>
</evidence>
<dbReference type="Pfam" id="PF14324">
    <property type="entry name" value="PINIT"/>
    <property type="match status" value="1"/>
</dbReference>
<evidence type="ECO:0000256" key="2">
    <source>
        <dbReference type="ARBA" id="ARBA00004718"/>
    </source>
</evidence>
<evidence type="ECO:0000256" key="6">
    <source>
        <dbReference type="ARBA" id="ARBA00022771"/>
    </source>
</evidence>
<dbReference type="AlphaFoldDB" id="A0A9P1I5W6"/>
<comment type="similarity">
    <text evidence="3">Belongs to the PIAS family.</text>
</comment>
<keyword evidence="16" id="KW-1185">Reference proteome</keyword>
<evidence type="ECO:0000259" key="13">
    <source>
        <dbReference type="PROSITE" id="PS51044"/>
    </source>
</evidence>
<proteinExistence type="inferred from homology"/>
<feature type="domain" description="PINIT" evidence="14">
    <location>
        <begin position="117"/>
        <end position="278"/>
    </location>
</feature>
<comment type="pathway">
    <text evidence="2">Protein modification; protein sumoylation.</text>
</comment>
<evidence type="ECO:0000256" key="8">
    <source>
        <dbReference type="ARBA" id="ARBA00022833"/>
    </source>
</evidence>
<comment type="subcellular location">
    <subcellularLocation>
        <location evidence="1">Nucleus</location>
    </subcellularLocation>
</comment>
<sequence length="713" mass="80338">MSFDHNTPALTPSQLRETEKFVNNLKVGELQKLLDKLHQSRRGLKTELLERVQSLLRSPSTQRGVYQYCQNEMSKHYSSVQHRSFSGVSFPQNNYRTGLSSGLGGSTMFSAQQCTMQPTNRAAPAELRIVALPFYDVTRTLLNPMELAAAQSSTQRYTTRAGFSFNLDMDNVAQIKYDSNNQKLPRYEVQLRFFNTSDLKDPQKDDFPLNVNVKLNGMMVNLPSVIPTNKPNTEAKRPSKPVDMTQQCQKRAGVQQLSIEWTCDKRSWAVGVYLVKRINTEILYNRLVEDISKHRQIEVTRQEITRRLNGSDDDGIAMDQLKIGLLCPLVKIRMSCPARCSDCTHLQCFDLTSYLMMNEKRAVWNCPVCSNYAPYEKLIIDEYFKDVINKVDSNTTEVELKADGRFEMLKNEESYDVSSDDDDGIQVKRETKHVDASSNSNSNPPSRPFSTDDVIVLSDSEDENDDMAAAISNSLRTPPPELETFGSNGNGNGNCGMKRKIDVITLDDTPPRLNEAKRRIDDVSSTTNNGFLPRTDLSRINLPPSTSQQPSTLVEALDNINGDQLTYHQDIVSPNNMHQNPMEFPYSNAGVSYANSWRQTMSTSSSASIPSMNTYNVPPPTPITPVNLIGRQMNDVMGNPMGGNQMAGPAAFNFNQPIPQHQQQPQQVQNGMMANNMPNYSDWGNYLNSLPFMSQTQSYQQPPPHHPNNSYRK</sequence>
<dbReference type="GO" id="GO:0006357">
    <property type="term" value="P:regulation of transcription by RNA polymerase II"/>
    <property type="evidence" value="ECO:0007669"/>
    <property type="project" value="TreeGrafter"/>
</dbReference>
<dbReference type="InterPro" id="IPR013083">
    <property type="entry name" value="Znf_RING/FYVE/PHD"/>
</dbReference>
<keyword evidence="5" id="KW-0479">Metal-binding</keyword>
<dbReference type="OrthoDB" id="5875376at2759"/>
<keyword evidence="4" id="KW-0808">Transferase</keyword>
<keyword evidence="6 10" id="KW-0863">Zinc-finger</keyword>
<dbReference type="PROSITE" id="PS51044">
    <property type="entry name" value="ZF_SP_RING"/>
    <property type="match status" value="1"/>
</dbReference>
<dbReference type="InterPro" id="IPR003034">
    <property type="entry name" value="SAP_dom"/>
</dbReference>
<evidence type="ECO:0000256" key="11">
    <source>
        <dbReference type="SAM" id="MobiDB-lite"/>
    </source>
</evidence>
<evidence type="ECO:0000313" key="15">
    <source>
        <dbReference type="EMBL" id="CAI5438899.1"/>
    </source>
</evidence>
<dbReference type="GO" id="GO:0008270">
    <property type="term" value="F:zinc ion binding"/>
    <property type="evidence" value="ECO:0007669"/>
    <property type="project" value="UniProtKB-KW"/>
</dbReference>
<feature type="region of interest" description="Disordered" evidence="11">
    <location>
        <begin position="473"/>
        <end position="494"/>
    </location>
</feature>
<dbReference type="InterPro" id="IPR036361">
    <property type="entry name" value="SAP_dom_sf"/>
</dbReference>
<feature type="domain" description="SP-RING-type" evidence="13">
    <location>
        <begin position="312"/>
        <end position="393"/>
    </location>
</feature>
<dbReference type="InterPro" id="IPR023321">
    <property type="entry name" value="PINIT"/>
</dbReference>
<dbReference type="FunFam" id="2.60.120.780:FF:000007">
    <property type="entry name" value="E3 SUMO-protein ligase gei-17"/>
    <property type="match status" value="1"/>
</dbReference>
<evidence type="ECO:0000256" key="4">
    <source>
        <dbReference type="ARBA" id="ARBA00022679"/>
    </source>
</evidence>
<gene>
    <name evidence="15" type="ORF">CAMP_LOCUS1536</name>
</gene>
<dbReference type="Gene3D" id="1.10.720.30">
    <property type="entry name" value="SAP domain"/>
    <property type="match status" value="1"/>
</dbReference>
<evidence type="ECO:0000256" key="7">
    <source>
        <dbReference type="ARBA" id="ARBA00022786"/>
    </source>
</evidence>
<dbReference type="GO" id="GO:0000785">
    <property type="term" value="C:chromatin"/>
    <property type="evidence" value="ECO:0007669"/>
    <property type="project" value="TreeGrafter"/>
</dbReference>
<dbReference type="Pfam" id="PF02891">
    <property type="entry name" value="zf-MIZ"/>
    <property type="match status" value="1"/>
</dbReference>
<accession>A0A9P1I5W6</accession>
<dbReference type="PROSITE" id="PS51466">
    <property type="entry name" value="PINIT"/>
    <property type="match status" value="1"/>
</dbReference>
<feature type="region of interest" description="Disordered" evidence="11">
    <location>
        <begin position="430"/>
        <end position="452"/>
    </location>
</feature>
<keyword evidence="7" id="KW-0833">Ubl conjugation pathway</keyword>
<dbReference type="GO" id="GO:0016925">
    <property type="term" value="P:protein sumoylation"/>
    <property type="evidence" value="ECO:0007669"/>
    <property type="project" value="TreeGrafter"/>
</dbReference>
<dbReference type="GO" id="GO:0003712">
    <property type="term" value="F:transcription coregulator activity"/>
    <property type="evidence" value="ECO:0007669"/>
    <property type="project" value="TreeGrafter"/>
</dbReference>
<protein>
    <recommendedName>
        <fullName evidence="17">SP-RING-type domain-containing protein</fullName>
    </recommendedName>
</protein>
<feature type="domain" description="SAP" evidence="12">
    <location>
        <begin position="22"/>
        <end position="56"/>
    </location>
</feature>
<dbReference type="PANTHER" id="PTHR10782:SF94">
    <property type="entry name" value="SUPPRESSOR OF VARIEGATION 2-10, ISOFORM I"/>
    <property type="match status" value="1"/>
</dbReference>
<evidence type="ECO:0000259" key="14">
    <source>
        <dbReference type="PROSITE" id="PS51466"/>
    </source>
</evidence>
<feature type="region of interest" description="Disordered" evidence="11">
    <location>
        <begin position="524"/>
        <end position="550"/>
    </location>
</feature>
<dbReference type="GO" id="GO:0005634">
    <property type="term" value="C:nucleus"/>
    <property type="evidence" value="ECO:0007669"/>
    <property type="project" value="UniProtKB-SubCell"/>
</dbReference>
<comment type="caution">
    <text evidence="15">The sequence shown here is derived from an EMBL/GenBank/DDBJ whole genome shotgun (WGS) entry which is preliminary data.</text>
</comment>
<dbReference type="SUPFAM" id="SSF68906">
    <property type="entry name" value="SAP domain"/>
    <property type="match status" value="1"/>
</dbReference>
<name>A0A9P1I5W6_9PELO</name>